<keyword evidence="10 18" id="KW-0067">ATP-binding</keyword>
<feature type="region of interest" description="Disordered" evidence="20">
    <location>
        <begin position="1229"/>
        <end position="1281"/>
    </location>
</feature>
<feature type="transmembrane region" description="Helical" evidence="21">
    <location>
        <begin position="1805"/>
        <end position="1825"/>
    </location>
</feature>
<feature type="transmembrane region" description="Helical" evidence="21">
    <location>
        <begin position="1887"/>
        <end position="1907"/>
    </location>
</feature>
<feature type="binding site" evidence="18">
    <location>
        <position position="1721"/>
    </location>
    <ligand>
        <name>ATP</name>
        <dbReference type="ChEBI" id="CHEBI:30616"/>
    </ligand>
</feature>
<feature type="binding site" evidence="18">
    <location>
        <position position="1577"/>
    </location>
    <ligand>
        <name>ATP</name>
        <dbReference type="ChEBI" id="CHEBI:30616"/>
    </ligand>
</feature>
<feature type="region of interest" description="Disordered" evidence="20">
    <location>
        <begin position="1332"/>
        <end position="1380"/>
    </location>
</feature>
<dbReference type="InterPro" id="IPR008250">
    <property type="entry name" value="ATPase_P-typ_transduc_dom_A_sf"/>
</dbReference>
<accession>A0A6A7G3R0</accession>
<dbReference type="InterPro" id="IPR032631">
    <property type="entry name" value="P-type_ATPase_N"/>
</dbReference>
<dbReference type="GO" id="GO:0005789">
    <property type="term" value="C:endoplasmic reticulum membrane"/>
    <property type="evidence" value="ECO:0007669"/>
    <property type="project" value="UniProtKB-SubCell"/>
</dbReference>
<feature type="binding site" evidence="18">
    <location>
        <position position="1727"/>
    </location>
    <ligand>
        <name>ATP</name>
        <dbReference type="ChEBI" id="CHEBI:30616"/>
    </ligand>
</feature>
<evidence type="ECO:0000256" key="5">
    <source>
        <dbReference type="ARBA" id="ARBA00012189"/>
    </source>
</evidence>
<dbReference type="SUPFAM" id="SSF81665">
    <property type="entry name" value="Calcium ATPase, transmembrane domain M"/>
    <property type="match status" value="1"/>
</dbReference>
<dbReference type="InterPro" id="IPR023298">
    <property type="entry name" value="ATPase_P-typ_TM_dom_sf"/>
</dbReference>
<dbReference type="InterPro" id="IPR001757">
    <property type="entry name" value="P_typ_ATPase"/>
</dbReference>
<evidence type="ECO:0000256" key="15">
    <source>
        <dbReference type="ARBA" id="ARBA00034036"/>
    </source>
</evidence>
<comment type="subcellular location">
    <subcellularLocation>
        <location evidence="2">Endomembrane system</location>
        <topology evidence="2">Multi-pass membrane protein</topology>
    </subcellularLocation>
    <subcellularLocation>
        <location evidence="3">Endoplasmic reticulum membrane</location>
    </subcellularLocation>
</comment>
<dbReference type="GO" id="GO:0016887">
    <property type="term" value="F:ATP hydrolysis activity"/>
    <property type="evidence" value="ECO:0007669"/>
    <property type="project" value="InterPro"/>
</dbReference>
<feature type="domain" description="P-type ATPase C-terminal" evidence="23">
    <location>
        <begin position="1773"/>
        <end position="2018"/>
    </location>
</feature>
<feature type="binding site" evidence="19">
    <location>
        <position position="666"/>
    </location>
    <ligand>
        <name>Mg(2+)</name>
        <dbReference type="ChEBI" id="CHEBI:18420"/>
    </ligand>
</feature>
<evidence type="ECO:0000256" key="14">
    <source>
        <dbReference type="ARBA" id="ARBA00023136"/>
    </source>
</evidence>
<feature type="binding site" evidence="18">
    <location>
        <position position="1495"/>
    </location>
    <ligand>
        <name>ATP</name>
        <dbReference type="ChEBI" id="CHEBI:30616"/>
    </ligand>
</feature>
<feature type="region of interest" description="Disordered" evidence="20">
    <location>
        <begin position="1649"/>
        <end position="1681"/>
    </location>
</feature>
<dbReference type="GO" id="GO:0000287">
    <property type="term" value="F:magnesium ion binding"/>
    <property type="evidence" value="ECO:0007669"/>
    <property type="project" value="InterPro"/>
</dbReference>
<feature type="binding site" evidence="18">
    <location>
        <position position="1575"/>
    </location>
    <ligand>
        <name>ATP</name>
        <dbReference type="ChEBI" id="CHEBI:30616"/>
    </ligand>
</feature>
<comment type="cofactor">
    <cofactor evidence="1 19">
        <name>Mg(2+)</name>
        <dbReference type="ChEBI" id="CHEBI:18420"/>
    </cofactor>
</comment>
<evidence type="ECO:0000256" key="21">
    <source>
        <dbReference type="SAM" id="Phobius"/>
    </source>
</evidence>
<feature type="compositionally biased region" description="Low complexity" evidence="20">
    <location>
        <begin position="775"/>
        <end position="799"/>
    </location>
</feature>
<feature type="binding site" evidence="18">
    <location>
        <position position="664"/>
    </location>
    <ligand>
        <name>ATP</name>
        <dbReference type="ChEBI" id="CHEBI:30616"/>
    </ligand>
</feature>
<dbReference type="Gene3D" id="3.40.50.1000">
    <property type="entry name" value="HAD superfamily/HAD-like"/>
    <property type="match status" value="2"/>
</dbReference>
<dbReference type="GO" id="GO:0005524">
    <property type="term" value="F:ATP binding"/>
    <property type="evidence" value="ECO:0007669"/>
    <property type="project" value="UniProtKB-KW"/>
</dbReference>
<feature type="compositionally biased region" description="Gly residues" evidence="20">
    <location>
        <begin position="1"/>
        <end position="11"/>
    </location>
</feature>
<feature type="binding site" evidence="19">
    <location>
        <position position="1747"/>
    </location>
    <ligand>
        <name>Mg(2+)</name>
        <dbReference type="ChEBI" id="CHEBI:18420"/>
    </ligand>
</feature>
<evidence type="ECO:0000256" key="9">
    <source>
        <dbReference type="ARBA" id="ARBA00022824"/>
    </source>
</evidence>
<feature type="active site" description="4-aspartylphosphate intermediate" evidence="17">
    <location>
        <position position="664"/>
    </location>
</feature>
<dbReference type="GO" id="GO:0140326">
    <property type="term" value="F:ATPase-coupled intramembrane lipid transporter activity"/>
    <property type="evidence" value="ECO:0007669"/>
    <property type="project" value="UniProtKB-EC"/>
</dbReference>
<dbReference type="NCBIfam" id="TIGR01494">
    <property type="entry name" value="ATPase_P-type"/>
    <property type="match status" value="2"/>
</dbReference>
<keyword evidence="11 19" id="KW-0460">Magnesium</keyword>
<dbReference type="Gene3D" id="1.20.1110.10">
    <property type="entry name" value="Calcium-transporting ATPase, transmembrane domain"/>
    <property type="match status" value="1"/>
</dbReference>
<feature type="compositionally biased region" description="Low complexity" evidence="20">
    <location>
        <begin position="1250"/>
        <end position="1269"/>
    </location>
</feature>
<proteinExistence type="evidence at transcript level"/>
<feature type="transmembrane region" description="Helical" evidence="21">
    <location>
        <begin position="592"/>
        <end position="616"/>
    </location>
</feature>
<feature type="compositionally biased region" description="Polar residues" evidence="20">
    <location>
        <begin position="197"/>
        <end position="206"/>
    </location>
</feature>
<dbReference type="InterPro" id="IPR023214">
    <property type="entry name" value="HAD_sf"/>
</dbReference>
<dbReference type="Pfam" id="PF13246">
    <property type="entry name" value="Cation_ATPase"/>
    <property type="match status" value="1"/>
</dbReference>
<dbReference type="GO" id="GO:0005886">
    <property type="term" value="C:plasma membrane"/>
    <property type="evidence" value="ECO:0007669"/>
    <property type="project" value="TreeGrafter"/>
</dbReference>
<keyword evidence="9" id="KW-0256">Endoplasmic reticulum</keyword>
<evidence type="ECO:0000256" key="2">
    <source>
        <dbReference type="ARBA" id="ARBA00004127"/>
    </source>
</evidence>
<dbReference type="SUPFAM" id="SSF56784">
    <property type="entry name" value="HAD-like"/>
    <property type="match status" value="1"/>
</dbReference>
<comment type="similarity">
    <text evidence="4">Belongs to the cation transport ATPase (P-type) (TC 3.A.3) family. Type IV subfamily.</text>
</comment>
<dbReference type="InterPro" id="IPR018303">
    <property type="entry name" value="ATPase_P-typ_P_site"/>
</dbReference>
<dbReference type="InterPro" id="IPR036412">
    <property type="entry name" value="HAD-like_sf"/>
</dbReference>
<feature type="region of interest" description="Disordered" evidence="20">
    <location>
        <begin position="2039"/>
        <end position="2070"/>
    </location>
</feature>
<feature type="binding site" evidence="18">
    <location>
        <position position="1751"/>
    </location>
    <ligand>
        <name>ATP</name>
        <dbReference type="ChEBI" id="CHEBI:30616"/>
    </ligand>
</feature>
<evidence type="ECO:0000256" key="7">
    <source>
        <dbReference type="ARBA" id="ARBA00022723"/>
    </source>
</evidence>
<feature type="binding site" evidence="18">
    <location>
        <position position="1457"/>
    </location>
    <ligand>
        <name>ATP</name>
        <dbReference type="ChEBI" id="CHEBI:30616"/>
    </ligand>
</feature>
<evidence type="ECO:0000256" key="1">
    <source>
        <dbReference type="ARBA" id="ARBA00001946"/>
    </source>
</evidence>
<feature type="compositionally biased region" description="Low complexity" evidence="20">
    <location>
        <begin position="1229"/>
        <end position="1243"/>
    </location>
</feature>
<protein>
    <recommendedName>
        <fullName evidence="5">P-type phospholipid transporter</fullName>
        <ecNumber evidence="5">7.6.2.1</ecNumber>
    </recommendedName>
</protein>
<feature type="compositionally biased region" description="Polar residues" evidence="20">
    <location>
        <begin position="1048"/>
        <end position="1057"/>
    </location>
</feature>
<dbReference type="GO" id="GO:0045332">
    <property type="term" value="P:phospholipid translocation"/>
    <property type="evidence" value="ECO:0007669"/>
    <property type="project" value="TreeGrafter"/>
</dbReference>
<feature type="region of interest" description="Disordered" evidence="20">
    <location>
        <begin position="971"/>
        <end position="991"/>
    </location>
</feature>
<dbReference type="PANTHER" id="PTHR24092">
    <property type="entry name" value="PROBABLE PHOSPHOLIPID-TRANSPORTING ATPASE"/>
    <property type="match status" value="1"/>
</dbReference>
<feature type="binding site" evidence="18">
    <location>
        <position position="1576"/>
    </location>
    <ligand>
        <name>ATP</name>
        <dbReference type="ChEBI" id="CHEBI:30616"/>
    </ligand>
</feature>
<dbReference type="InterPro" id="IPR023299">
    <property type="entry name" value="ATPase_P-typ_cyto_dom_N"/>
</dbReference>
<feature type="transmembrane region" description="Helical" evidence="21">
    <location>
        <begin position="1944"/>
        <end position="1966"/>
    </location>
</feature>
<comment type="catalytic activity">
    <reaction evidence="15">
        <text>ATP + H2O + phospholipidSide 1 = ADP + phosphate + phospholipidSide 2.</text>
        <dbReference type="EC" id="7.6.2.1"/>
    </reaction>
</comment>
<keyword evidence="6 21" id="KW-0812">Transmembrane</keyword>
<feature type="compositionally biased region" description="Polar residues" evidence="20">
    <location>
        <begin position="1065"/>
        <end position="1108"/>
    </location>
</feature>
<feature type="binding site" evidence="18">
    <location>
        <position position="1433"/>
    </location>
    <ligand>
        <name>ATP</name>
        <dbReference type="ChEBI" id="CHEBI:30616"/>
    </ligand>
</feature>
<evidence type="ECO:0000256" key="20">
    <source>
        <dbReference type="SAM" id="MobiDB-lite"/>
    </source>
</evidence>
<dbReference type="Pfam" id="PF16209">
    <property type="entry name" value="PhoLip_ATPase_N"/>
    <property type="match status" value="1"/>
</dbReference>
<sequence length="2070" mass="227236">MATSGGGGGAGARVENTTNNTGQQENYDGIGRNVAPPTEGSGHSRGGGGAYRRSHMRSVSHGGTAWSSIDAQYYSFSSPYDPYNSYGVSSGNAFDATSFATTKPEGTTDHGAGTIPFHQLQHSILMNPSTGVSSFMSSGAVGGGPPTGHRTHQRTFSHGQTIDGVTGNRGHRRAGSKTDFILPDGHEQREKQRENTKPTLGRTTSFPIGHKRNASRTESIYTIRENKIPLIQRIMFWRKPPKEQSTRTVVANHILAPDVASPNDVYPSNRISTTKYTLLTFIPKNIIEQFHRFANIYFLLIVLLNFVPSINAFAKEISMTPLLFVLCVTAMKDLFEDRRRYNSDKRVNNSTCRIYCSDAKRYLRKCWKELRVGDVVHLSCNEAVPADLLLLNSSDPHGICYLDSCNLDGETNLKQRQSVRGLGMDDRFDVSKLDCLVEISPPTTKIYHFLGSIPVSGSTPSRRIPLNENNLLLRSCFIKNTDYVEGLVVYAGHETKVMLNNSGPRYKMSLLERYMNTAVIWCVGILLIMCLLSATGAGLWQSFYEQRGATSVIPFLPPLPAATELLSSSTRGGGASNQPPTPAVQRLYNSPAWVAFLAFWTFVIIYQTIIPIALYVTIEIIKILQVYHIHQDPHFMDHSTGTTIECRAMNITEELGQIQYLFTDKTGTLTENNMVFQRCSINGVDYHHQPLIAAATKAEKKENDRDSFMLNQQLYDELTNPPLEDMQQQTMLYHQRSPFLQQQEQLSVSNQHSISKQQAINQQQQSICKQQQQQFISKQQQQHPTGKQQQQHPINKQQPFENIPIPSSGLQSQYKNSMKISQDLFAASTPLRSKGESCSVGLEQPVLQASSPCHVSYLFNSSGQSTSSSSTQQQNVPCDNLHKQRLLDFFLTLALCNTVIVAKSPHKDQMTASGVIIPTPPQADENDDSTPALTPSRFISSIRSFQPVIRIPPLPERPRLNIRSLNPFNRPLSPIASSPSSSPEPHPKRLGSKKHLLRGVAADGGIQSGVSQNQLSGPVYPINEADDGDEEEDDDGSCGGAGSDNNCATNLLENTGSSNGGEPKNQLNFSTSSGMSSNIIKDSNYASASTPSTTRITKNSANSTNDNEASASLSLSQFNWSTNNTENDGANLSSMSNFALNPLASSNTSDCLGEATLSYRSSTVQSVANTDLLFNSNISANNSNSSIVNDINKEDFQRGLSAASPAIPTIRLSVPLTEDIVAASLPKSNVVNDDNNRSDTVNSGHDIENRNSSGIESSNGSGVESNSKGTAKPMPPTTLNLSLPTTLLNLPVNRLAPRASANSGKFASSRSSTMLKQQSVYPFNIASIHDQQGMPANGSSMSSTSSFGEGCEPCGAPASVSSQAPTPTSVSSQAPSPADLQPIYEAESPDELALVDAAHKYGVRLLRRSLHATLIDVPGKGLLEYEVLHVFPFDSTRKRMSIVVRHPLSRQIILYCKGADSAILENLSRPFDELEQFREFRTQQHLYMYSKKGLRTLCVAMRVIAESDYNTWALGHGEAESSITDREYKVQQSYKKMERELVLLGATGIEDRLQPGVSETLAALRAAGIMVWLLTGDKQETAINVAYSAALFTQDMQILKLNAHTREQAERTIKLLLEQVAPPRGDDADGTESNLTVATDATTLASAAGSAAAADNSNSSRSCSRLTAREDDESIETAPETRERGLVVDGKTLIFILDQRTHLLPAFLSLTQQCSSVLISRATPLQKALVVKLTKQSLGIMTLAVGDGANDVSMIQTADVGVGISGVEGRQAVMASDFAITRFSHLHRLLLLHGHWCYDRFASIILYYFYKNANLTLVLLWYQFYCCFSGNNFIDQMYLIAFGLFFTSIPPIVIGVYDKDTPSSVLLSEPKLYSVGRLNQVYKHSYFWVNILDAFYQSLVMFFFAAATHLGTVSGLDELGTTVMHSCLVSQLLHVAVEIKSWTILHVLSLVGSLLVFHLFIVLYTLTCVSCFGLQSQYGVWAHLITSPRHWLIVLITAVTAVLPRFVYRGLQSSLYPSAVQLSVLRNKQRVWKARLHREPHEGGKRQGEELPIQLNSSSSNWGTRSTGPL</sequence>
<dbReference type="EMBL" id="IACT01006537">
    <property type="protein sequence ID" value="LAC25667.1"/>
    <property type="molecule type" value="mRNA"/>
</dbReference>
<evidence type="ECO:0000256" key="18">
    <source>
        <dbReference type="PIRSR" id="PIRSR606539-2"/>
    </source>
</evidence>
<dbReference type="NCBIfam" id="TIGR01652">
    <property type="entry name" value="ATPase-Plipid"/>
    <property type="match status" value="1"/>
</dbReference>
<evidence type="ECO:0000256" key="6">
    <source>
        <dbReference type="ARBA" id="ARBA00022692"/>
    </source>
</evidence>
<feature type="region of interest" description="Disordered" evidence="20">
    <location>
        <begin position="1005"/>
        <end position="1108"/>
    </location>
</feature>
<dbReference type="PROSITE" id="PS00154">
    <property type="entry name" value="ATPASE_E1_E2"/>
    <property type="match status" value="1"/>
</dbReference>
<feature type="binding site" evidence="19">
    <location>
        <position position="664"/>
    </location>
    <ligand>
        <name>Mg(2+)</name>
        <dbReference type="ChEBI" id="CHEBI:18420"/>
    </ligand>
</feature>
<dbReference type="InterPro" id="IPR032630">
    <property type="entry name" value="P_typ_ATPase_c"/>
</dbReference>
<keyword evidence="12" id="KW-1278">Translocase</keyword>
<feature type="region of interest" description="Disordered" evidence="20">
    <location>
        <begin position="775"/>
        <end position="812"/>
    </location>
</feature>
<reference evidence="24" key="1">
    <citation type="submission" date="2017-11" db="EMBL/GenBank/DDBJ databases">
        <title>The sensing device of the deep-sea amphipod.</title>
        <authorList>
            <person name="Kobayashi H."/>
            <person name="Nagahama T."/>
            <person name="Arai W."/>
            <person name="Sasagawa Y."/>
            <person name="Umeda M."/>
            <person name="Hayashi T."/>
            <person name="Nikaido I."/>
            <person name="Watanabe H."/>
            <person name="Oguri K."/>
            <person name="Kitazato H."/>
            <person name="Fujioka K."/>
            <person name="Kido Y."/>
            <person name="Takami H."/>
        </authorList>
    </citation>
    <scope>NUCLEOTIDE SEQUENCE</scope>
    <source>
        <tissue evidence="24">Whole body</tissue>
    </source>
</reference>
<evidence type="ECO:0000259" key="22">
    <source>
        <dbReference type="Pfam" id="PF16209"/>
    </source>
</evidence>
<dbReference type="InterPro" id="IPR006539">
    <property type="entry name" value="P-type_ATPase_IV"/>
</dbReference>
<feature type="binding site" evidence="19">
    <location>
        <position position="1751"/>
    </location>
    <ligand>
        <name>Mg(2+)</name>
        <dbReference type="ChEBI" id="CHEBI:18420"/>
    </ligand>
</feature>
<evidence type="ECO:0000313" key="24">
    <source>
        <dbReference type="EMBL" id="LAC25667.1"/>
    </source>
</evidence>
<feature type="region of interest" description="Disordered" evidence="20">
    <location>
        <begin position="159"/>
        <end position="209"/>
    </location>
</feature>
<feature type="binding site" evidence="18">
    <location>
        <position position="665"/>
    </location>
    <ligand>
        <name>ATP</name>
        <dbReference type="ChEBI" id="CHEBI:30616"/>
    </ligand>
</feature>
<dbReference type="SUPFAM" id="SSF81660">
    <property type="entry name" value="Metal cation-transporting ATPase, ATP-binding domain N"/>
    <property type="match status" value="1"/>
</dbReference>
<evidence type="ECO:0000256" key="12">
    <source>
        <dbReference type="ARBA" id="ARBA00022967"/>
    </source>
</evidence>
<comment type="catalytic activity">
    <reaction evidence="16">
        <text>a beta-D-glucosyl-(1&lt;-&gt;1')-N-acylsphing-4-enine(out) + ATP + H2O = a beta-D-glucosyl-(1&lt;-&gt;1')-N-acylsphing-4-enine(in) + ADP + phosphate + H(+)</text>
        <dbReference type="Rhea" id="RHEA:66036"/>
        <dbReference type="ChEBI" id="CHEBI:15377"/>
        <dbReference type="ChEBI" id="CHEBI:15378"/>
        <dbReference type="ChEBI" id="CHEBI:22801"/>
        <dbReference type="ChEBI" id="CHEBI:30616"/>
        <dbReference type="ChEBI" id="CHEBI:43474"/>
        <dbReference type="ChEBI" id="CHEBI:456216"/>
    </reaction>
    <physiologicalReaction direction="left-to-right" evidence="16">
        <dbReference type="Rhea" id="RHEA:66037"/>
    </physiologicalReaction>
</comment>
<feature type="compositionally biased region" description="Polar residues" evidence="20">
    <location>
        <begin position="2054"/>
        <end position="2070"/>
    </location>
</feature>
<keyword evidence="13 21" id="KW-1133">Transmembrane helix</keyword>
<evidence type="ECO:0000256" key="17">
    <source>
        <dbReference type="PIRSR" id="PIRSR606539-1"/>
    </source>
</evidence>
<dbReference type="EC" id="7.6.2.1" evidence="5"/>
<evidence type="ECO:0000256" key="8">
    <source>
        <dbReference type="ARBA" id="ARBA00022741"/>
    </source>
</evidence>
<feature type="transmembrane region" description="Helical" evidence="21">
    <location>
        <begin position="1990"/>
        <end position="2008"/>
    </location>
</feature>
<name>A0A6A7G3R0_9CRUS</name>
<dbReference type="Gene3D" id="3.40.1110.10">
    <property type="entry name" value="Calcium-transporting ATPase, cytoplasmic domain N"/>
    <property type="match status" value="2"/>
</dbReference>
<evidence type="ECO:0000259" key="23">
    <source>
        <dbReference type="Pfam" id="PF16212"/>
    </source>
</evidence>
<feature type="compositionally biased region" description="Low complexity" evidence="20">
    <location>
        <begin position="971"/>
        <end position="983"/>
    </location>
</feature>
<dbReference type="Gene3D" id="2.70.150.10">
    <property type="entry name" value="Calcium-transporting ATPase, cytoplasmic transduction domain A"/>
    <property type="match status" value="1"/>
</dbReference>
<feature type="region of interest" description="Disordered" evidence="20">
    <location>
        <begin position="1"/>
        <end position="56"/>
    </location>
</feature>
<dbReference type="FunFam" id="3.40.1110.10:FF:000009">
    <property type="entry name" value="Phospholipid-transporting ATPase"/>
    <property type="match status" value="1"/>
</dbReference>
<evidence type="ECO:0000256" key="19">
    <source>
        <dbReference type="PIRSR" id="PIRSR606539-3"/>
    </source>
</evidence>
<feature type="compositionally biased region" description="Basic and acidic residues" evidence="20">
    <location>
        <begin position="184"/>
        <end position="196"/>
    </location>
</feature>
<dbReference type="PANTHER" id="PTHR24092:SF218">
    <property type="entry name" value="PHOSPHOLIPID-TRANSPORTING ATPASE"/>
    <property type="match status" value="1"/>
</dbReference>
<feature type="binding site" evidence="18">
    <location>
        <position position="1750"/>
    </location>
    <ligand>
        <name>ATP</name>
        <dbReference type="ChEBI" id="CHEBI:30616"/>
    </ligand>
</feature>
<evidence type="ECO:0000256" key="4">
    <source>
        <dbReference type="ARBA" id="ARBA00008109"/>
    </source>
</evidence>
<keyword evidence="7 19" id="KW-0479">Metal-binding</keyword>
<dbReference type="SUPFAM" id="SSF81653">
    <property type="entry name" value="Calcium ATPase, transduction domain A"/>
    <property type="match status" value="1"/>
</dbReference>
<feature type="compositionally biased region" description="Basic and acidic residues" evidence="20">
    <location>
        <begin position="2039"/>
        <end position="2049"/>
    </location>
</feature>
<evidence type="ECO:0000256" key="16">
    <source>
        <dbReference type="ARBA" id="ARBA00050913"/>
    </source>
</evidence>
<feature type="binding site" evidence="18">
    <location>
        <position position="1391"/>
    </location>
    <ligand>
        <name>ATP</name>
        <dbReference type="ChEBI" id="CHEBI:30616"/>
    </ligand>
</feature>
<organism evidence="24">
    <name type="scientific">Hirondellea gigas</name>
    <dbReference type="NCBI Taxonomy" id="1518452"/>
    <lineage>
        <taxon>Eukaryota</taxon>
        <taxon>Metazoa</taxon>
        <taxon>Ecdysozoa</taxon>
        <taxon>Arthropoda</taxon>
        <taxon>Crustacea</taxon>
        <taxon>Multicrustacea</taxon>
        <taxon>Malacostraca</taxon>
        <taxon>Eumalacostraca</taxon>
        <taxon>Peracarida</taxon>
        <taxon>Amphipoda</taxon>
        <taxon>Amphilochidea</taxon>
        <taxon>Lysianassida</taxon>
        <taxon>Lysianassidira</taxon>
        <taxon>Lysianassoidea</taxon>
        <taxon>Lysianassidae</taxon>
        <taxon>Hirondellea</taxon>
    </lineage>
</organism>
<evidence type="ECO:0000256" key="10">
    <source>
        <dbReference type="ARBA" id="ARBA00022840"/>
    </source>
</evidence>
<keyword evidence="8 18" id="KW-0547">Nucleotide-binding</keyword>
<feature type="domain" description="P-type ATPase N-terminal" evidence="22">
    <location>
        <begin position="264"/>
        <end position="317"/>
    </location>
</feature>
<evidence type="ECO:0000256" key="13">
    <source>
        <dbReference type="ARBA" id="ARBA00022989"/>
    </source>
</evidence>
<dbReference type="Pfam" id="PF16212">
    <property type="entry name" value="PhoLip_ATPase_C"/>
    <property type="match status" value="1"/>
</dbReference>
<feature type="binding site" evidence="18">
    <location>
        <position position="666"/>
    </location>
    <ligand>
        <name>ATP</name>
        <dbReference type="ChEBI" id="CHEBI:30616"/>
    </ligand>
</feature>
<feature type="transmembrane region" description="Helical" evidence="21">
    <location>
        <begin position="1837"/>
        <end position="1857"/>
    </location>
</feature>
<keyword evidence="14 21" id="KW-0472">Membrane</keyword>
<feature type="compositionally biased region" description="Polar residues" evidence="20">
    <location>
        <begin position="1359"/>
        <end position="1375"/>
    </location>
</feature>
<evidence type="ECO:0000256" key="11">
    <source>
        <dbReference type="ARBA" id="ARBA00022842"/>
    </source>
</evidence>
<feature type="compositionally biased region" description="Low complexity" evidence="20">
    <location>
        <begin position="1649"/>
        <end position="1666"/>
    </location>
</feature>
<feature type="transmembrane region" description="Helical" evidence="21">
    <location>
        <begin position="518"/>
        <end position="540"/>
    </location>
</feature>
<feature type="compositionally biased region" description="Acidic residues" evidence="20">
    <location>
        <begin position="1024"/>
        <end position="1036"/>
    </location>
</feature>
<evidence type="ECO:0000256" key="3">
    <source>
        <dbReference type="ARBA" id="ARBA00004586"/>
    </source>
</evidence>
<dbReference type="FunFam" id="2.70.150.10:FF:000054">
    <property type="entry name" value="Phospholipid-transporting ATPase"/>
    <property type="match status" value="1"/>
</dbReference>